<dbReference type="SUPFAM" id="SSF110857">
    <property type="entry name" value="Gamma-glutamyl cyclotransferase-like"/>
    <property type="match status" value="1"/>
</dbReference>
<gene>
    <name evidence="5" type="ORF">AMURIS_03747</name>
</gene>
<dbReference type="PANTHER" id="PTHR12935">
    <property type="entry name" value="GAMMA-GLUTAMYLCYCLOTRANSFERASE"/>
    <property type="match status" value="1"/>
</dbReference>
<sequence length="160" mass="18324">MLTYRHDGEKGDIMGKLYIAYGSNLNLAQMAARCPSASVYAKGVLNNWELVYRGRKANSHATIIRKRGSTVPVLVWEIQPIDEYRLDIYEGYPRYYFKKDIMVTIAGRKKKAMVYIMDEEQLPGRPSSQYVKTILQGYVDNDMDISILKKSLEVNSIECA</sequence>
<evidence type="ECO:0000256" key="1">
    <source>
        <dbReference type="ARBA" id="ARBA00023239"/>
    </source>
</evidence>
<dbReference type="PANTHER" id="PTHR12935:SF0">
    <property type="entry name" value="GAMMA-GLUTAMYLCYCLOTRANSFERASE"/>
    <property type="match status" value="1"/>
</dbReference>
<name>A0A2K4ZKK0_9FIRM</name>
<feature type="active site" description="Proton acceptor" evidence="2">
    <location>
        <position position="90"/>
    </location>
</feature>
<dbReference type="Proteomes" id="UP000236311">
    <property type="component" value="Unassembled WGS sequence"/>
</dbReference>
<dbReference type="Pfam" id="PF06094">
    <property type="entry name" value="GGACT"/>
    <property type="match status" value="1"/>
</dbReference>
<evidence type="ECO:0000313" key="5">
    <source>
        <dbReference type="EMBL" id="SOY31013.1"/>
    </source>
</evidence>
<evidence type="ECO:0000313" key="6">
    <source>
        <dbReference type="Proteomes" id="UP000236311"/>
    </source>
</evidence>
<feature type="binding site" evidence="3">
    <location>
        <position position="130"/>
    </location>
    <ligand>
        <name>substrate</name>
    </ligand>
</feature>
<evidence type="ECO:0000256" key="3">
    <source>
        <dbReference type="PIRSR" id="PIRSR617939-2"/>
    </source>
</evidence>
<reference evidence="5 6" key="1">
    <citation type="submission" date="2018-01" db="EMBL/GenBank/DDBJ databases">
        <authorList>
            <person name="Gaut B.S."/>
            <person name="Morton B.R."/>
            <person name="Clegg M.T."/>
            <person name="Duvall M.R."/>
        </authorList>
    </citation>
    <scope>NUCLEOTIDE SEQUENCE [LARGE SCALE GENOMIC DNA]</scope>
    <source>
        <strain evidence="5">GP69</strain>
    </source>
</reference>
<feature type="binding site" evidence="3">
    <location>
        <begin position="18"/>
        <end position="23"/>
    </location>
    <ligand>
        <name>substrate</name>
    </ligand>
</feature>
<dbReference type="InterPro" id="IPR036568">
    <property type="entry name" value="GGCT-like_sf"/>
</dbReference>
<dbReference type="AlphaFoldDB" id="A0A2K4ZKK0"/>
<dbReference type="GO" id="GO:0003839">
    <property type="term" value="F:gamma-glutamylcyclotransferase activity"/>
    <property type="evidence" value="ECO:0007669"/>
    <property type="project" value="InterPro"/>
</dbReference>
<protein>
    <recommendedName>
        <fullName evidence="4">Gamma-glutamylcyclotransferase AIG2-like domain-containing protein</fullName>
    </recommendedName>
</protein>
<evidence type="ECO:0000259" key="4">
    <source>
        <dbReference type="Pfam" id="PF06094"/>
    </source>
</evidence>
<proteinExistence type="predicted"/>
<dbReference type="EMBL" id="OFSM01000021">
    <property type="protein sequence ID" value="SOY31013.1"/>
    <property type="molecule type" value="Genomic_DNA"/>
</dbReference>
<evidence type="ECO:0000256" key="2">
    <source>
        <dbReference type="PIRSR" id="PIRSR617939-1"/>
    </source>
</evidence>
<dbReference type="CDD" id="cd06661">
    <property type="entry name" value="GGCT_like"/>
    <property type="match status" value="1"/>
</dbReference>
<keyword evidence="6" id="KW-1185">Reference proteome</keyword>
<dbReference type="Gene3D" id="3.10.490.10">
    <property type="entry name" value="Gamma-glutamyl cyclotransferase-like"/>
    <property type="match status" value="1"/>
</dbReference>
<dbReference type="InterPro" id="IPR017939">
    <property type="entry name" value="G-Glutamylcylcotransferase"/>
</dbReference>
<dbReference type="InterPro" id="IPR013024">
    <property type="entry name" value="GGCT-like"/>
</dbReference>
<feature type="domain" description="Gamma-glutamylcyclotransferase AIG2-like" evidence="4">
    <location>
        <begin position="19"/>
        <end position="126"/>
    </location>
</feature>
<organism evidence="5 6">
    <name type="scientific">Acetatifactor muris</name>
    <dbReference type="NCBI Taxonomy" id="879566"/>
    <lineage>
        <taxon>Bacteria</taxon>
        <taxon>Bacillati</taxon>
        <taxon>Bacillota</taxon>
        <taxon>Clostridia</taxon>
        <taxon>Lachnospirales</taxon>
        <taxon>Lachnospiraceae</taxon>
        <taxon>Acetatifactor</taxon>
    </lineage>
</organism>
<keyword evidence="1" id="KW-0456">Lyase</keyword>
<dbReference type="InterPro" id="IPR009288">
    <property type="entry name" value="AIG2-like_dom"/>
</dbReference>
<accession>A0A2K4ZKK0</accession>